<evidence type="ECO:0000313" key="2">
    <source>
        <dbReference type="EMBL" id="WXA91715.1"/>
    </source>
</evidence>
<protein>
    <submittedName>
        <fullName evidence="2">SpoIIE family protein phosphatase</fullName>
    </submittedName>
</protein>
<dbReference type="InterPro" id="IPR036457">
    <property type="entry name" value="PPM-type-like_dom_sf"/>
</dbReference>
<name>A0ABZ2K3K4_9BACT</name>
<dbReference type="InterPro" id="IPR036890">
    <property type="entry name" value="HATPase_C_sf"/>
</dbReference>
<dbReference type="SUPFAM" id="SSF55874">
    <property type="entry name" value="ATPase domain of HSP90 chaperone/DNA topoisomerase II/histidine kinase"/>
    <property type="match status" value="1"/>
</dbReference>
<evidence type="ECO:0000313" key="3">
    <source>
        <dbReference type="Proteomes" id="UP001379533"/>
    </source>
</evidence>
<evidence type="ECO:0000259" key="1">
    <source>
        <dbReference type="SMART" id="SM00331"/>
    </source>
</evidence>
<organism evidence="2 3">
    <name type="scientific">Pendulispora brunnea</name>
    <dbReference type="NCBI Taxonomy" id="2905690"/>
    <lineage>
        <taxon>Bacteria</taxon>
        <taxon>Pseudomonadati</taxon>
        <taxon>Myxococcota</taxon>
        <taxon>Myxococcia</taxon>
        <taxon>Myxococcales</taxon>
        <taxon>Sorangiineae</taxon>
        <taxon>Pendulisporaceae</taxon>
        <taxon>Pendulispora</taxon>
    </lineage>
</organism>
<dbReference type="InterPro" id="IPR001932">
    <property type="entry name" value="PPM-type_phosphatase-like_dom"/>
</dbReference>
<sequence>MDTLLIEGWLEGLDRTPMIDEASVALVREQVRAIGAELSLSKTVIGSLVNVASELGHNQLRHARRGSIAIRRIERGGVPGLEIVAADTGDGIVHPAQAIQGKARGESSGGDSLGVGLAAVVELADEVDFDVRMQEGTCIWARKFAAAVPRRRQVGIYGRPHPEERISGDDGMFVRQDDALLVGVADGLGHGYLARDASSRAVETVREHAPLGIERTLEKCHATLAGTRGAVMTVARVNEPGDTVEAAYAGNVNLHIYGPRGARRGMGPSIVLGMPNTKPKAWREDHALDGRDVLVLFSDGLTTRTDIDGEFDLLREHPIVVAQALADRFGRDNDDLLVLVAR</sequence>
<keyword evidence="3" id="KW-1185">Reference proteome</keyword>
<dbReference type="InterPro" id="IPR039248">
    <property type="entry name" value="Ptase_RsbX"/>
</dbReference>
<dbReference type="RefSeq" id="WP_394842338.1">
    <property type="nucleotide sequence ID" value="NZ_CP089982.1"/>
</dbReference>
<dbReference type="PANTHER" id="PTHR35801">
    <property type="entry name" value="PHOSPHOSERINE PHOSPHATASE RSBX"/>
    <property type="match status" value="1"/>
</dbReference>
<proteinExistence type="predicted"/>
<dbReference type="PANTHER" id="PTHR35801:SF1">
    <property type="entry name" value="PHOSPHOSERINE PHOSPHATASE RSBX"/>
    <property type="match status" value="1"/>
</dbReference>
<dbReference type="Pfam" id="PF07228">
    <property type="entry name" value="SpoIIE"/>
    <property type="match status" value="1"/>
</dbReference>
<feature type="domain" description="PPM-type phosphatase" evidence="1">
    <location>
        <begin position="151"/>
        <end position="342"/>
    </location>
</feature>
<gene>
    <name evidence="2" type="ORF">LZC95_35350</name>
</gene>
<dbReference type="InterPro" id="IPR003594">
    <property type="entry name" value="HATPase_dom"/>
</dbReference>
<dbReference type="Gene3D" id="3.30.565.10">
    <property type="entry name" value="Histidine kinase-like ATPase, C-terminal domain"/>
    <property type="match status" value="1"/>
</dbReference>
<dbReference type="SMART" id="SM00331">
    <property type="entry name" value="PP2C_SIG"/>
    <property type="match status" value="1"/>
</dbReference>
<dbReference type="Proteomes" id="UP001379533">
    <property type="component" value="Chromosome"/>
</dbReference>
<reference evidence="2 3" key="1">
    <citation type="submission" date="2021-12" db="EMBL/GenBank/DDBJ databases">
        <title>Discovery of the Pendulisporaceae a myxobacterial family with distinct sporulation behavior and unique specialized metabolism.</title>
        <authorList>
            <person name="Garcia R."/>
            <person name="Popoff A."/>
            <person name="Bader C.D."/>
            <person name="Loehr J."/>
            <person name="Walesch S."/>
            <person name="Walt C."/>
            <person name="Boldt J."/>
            <person name="Bunk B."/>
            <person name="Haeckl F.J.F.P.J."/>
            <person name="Gunesch A.P."/>
            <person name="Birkelbach J."/>
            <person name="Nuebel U."/>
            <person name="Pietschmann T."/>
            <person name="Bach T."/>
            <person name="Mueller R."/>
        </authorList>
    </citation>
    <scope>NUCLEOTIDE SEQUENCE [LARGE SCALE GENOMIC DNA]</scope>
    <source>
        <strain evidence="2 3">MSr12523</strain>
    </source>
</reference>
<dbReference type="Pfam" id="PF13581">
    <property type="entry name" value="HATPase_c_2"/>
    <property type="match status" value="1"/>
</dbReference>
<dbReference type="EMBL" id="CP089982">
    <property type="protein sequence ID" value="WXA91715.1"/>
    <property type="molecule type" value="Genomic_DNA"/>
</dbReference>
<accession>A0ABZ2K3K4</accession>
<dbReference type="Gene3D" id="3.60.40.10">
    <property type="entry name" value="PPM-type phosphatase domain"/>
    <property type="match status" value="1"/>
</dbReference>
<dbReference type="SUPFAM" id="SSF81606">
    <property type="entry name" value="PP2C-like"/>
    <property type="match status" value="1"/>
</dbReference>